<dbReference type="EMBL" id="ANAH02000064">
    <property type="protein sequence ID" value="EPX57036.1"/>
    <property type="molecule type" value="Genomic_DNA"/>
</dbReference>
<reference evidence="2" key="1">
    <citation type="submission" date="2013-05" db="EMBL/GenBank/DDBJ databases">
        <title>Genome assembly of Cystobacter fuscus DSM 2262.</title>
        <authorList>
            <person name="Sharma G."/>
            <person name="Khatri I."/>
            <person name="Kaur C."/>
            <person name="Mayilraj S."/>
            <person name="Subramanian S."/>
        </authorList>
    </citation>
    <scope>NUCLEOTIDE SEQUENCE [LARGE SCALE GENOMIC DNA]</scope>
    <source>
        <strain evidence="2">DSM 2262</strain>
    </source>
</reference>
<evidence type="ECO:0000313" key="3">
    <source>
        <dbReference type="Proteomes" id="UP000011682"/>
    </source>
</evidence>
<dbReference type="Proteomes" id="UP000011682">
    <property type="component" value="Unassembled WGS sequence"/>
</dbReference>
<organism evidence="2 3">
    <name type="scientific">Cystobacter fuscus (strain ATCC 25194 / DSM 2262 / NBRC 100088 / M29)</name>
    <dbReference type="NCBI Taxonomy" id="1242864"/>
    <lineage>
        <taxon>Bacteria</taxon>
        <taxon>Pseudomonadati</taxon>
        <taxon>Myxococcota</taxon>
        <taxon>Myxococcia</taxon>
        <taxon>Myxococcales</taxon>
        <taxon>Cystobacterineae</taxon>
        <taxon>Archangiaceae</taxon>
        <taxon>Cystobacter</taxon>
    </lineage>
</organism>
<proteinExistence type="predicted"/>
<sequence length="49" mass="5361">MGGLEFKRALLDFERGGGERTLTDFLARVRRGPGSGNGETPARLPVTWD</sequence>
<protein>
    <submittedName>
        <fullName evidence="2">Uncharacterized protein</fullName>
    </submittedName>
</protein>
<evidence type="ECO:0000313" key="2">
    <source>
        <dbReference type="EMBL" id="EPX57036.1"/>
    </source>
</evidence>
<dbReference type="AlphaFoldDB" id="S9P1P2"/>
<evidence type="ECO:0000256" key="1">
    <source>
        <dbReference type="SAM" id="MobiDB-lite"/>
    </source>
</evidence>
<comment type="caution">
    <text evidence="2">The sequence shown here is derived from an EMBL/GenBank/DDBJ whole genome shotgun (WGS) entry which is preliminary data.</text>
</comment>
<feature type="region of interest" description="Disordered" evidence="1">
    <location>
        <begin position="29"/>
        <end position="49"/>
    </location>
</feature>
<gene>
    <name evidence="2" type="ORF">D187_006790</name>
</gene>
<accession>S9P1P2</accession>
<name>S9P1P2_CYSF2</name>
<keyword evidence="3" id="KW-1185">Reference proteome</keyword>